<keyword evidence="1" id="KW-0472">Membrane</keyword>
<dbReference type="GeneID" id="97140296"/>
<dbReference type="RefSeq" id="WP_057899906.1">
    <property type="nucleotide sequence ID" value="NZ_CP080764.1"/>
</dbReference>
<evidence type="ECO:0000256" key="1">
    <source>
        <dbReference type="SAM" id="Phobius"/>
    </source>
</evidence>
<reference evidence="2 3" key="1">
    <citation type="submission" date="2021-08" db="EMBL/GenBank/DDBJ databases">
        <title>Complete genome sequence of the strain Aneurinibacillus thermoaerophilus CCM 8960.</title>
        <authorList>
            <person name="Musilova J."/>
            <person name="Kourilova X."/>
            <person name="Pernicova I."/>
            <person name="Bezdicek M."/>
            <person name="Lengerova M."/>
            <person name="Obruca S."/>
            <person name="Sedlar K."/>
        </authorList>
    </citation>
    <scope>NUCLEOTIDE SEQUENCE [LARGE SCALE GENOMIC DNA]</scope>
    <source>
        <strain evidence="2 3">CCM 8960</strain>
    </source>
</reference>
<proteinExistence type="predicted"/>
<keyword evidence="3" id="KW-1185">Reference proteome</keyword>
<protein>
    <submittedName>
        <fullName evidence="2">Uncharacterized protein</fullName>
    </submittedName>
</protein>
<keyword evidence="1" id="KW-1133">Transmembrane helix</keyword>
<gene>
    <name evidence="2" type="ORF">K3F53_02830</name>
</gene>
<dbReference type="EMBL" id="CP080764">
    <property type="protein sequence ID" value="QYY43244.1"/>
    <property type="molecule type" value="Genomic_DNA"/>
</dbReference>
<evidence type="ECO:0000313" key="2">
    <source>
        <dbReference type="EMBL" id="QYY43244.1"/>
    </source>
</evidence>
<name>A0ABX8YC43_ANETH</name>
<organism evidence="2 3">
    <name type="scientific">Aneurinibacillus thermoaerophilus</name>
    <dbReference type="NCBI Taxonomy" id="143495"/>
    <lineage>
        <taxon>Bacteria</taxon>
        <taxon>Bacillati</taxon>
        <taxon>Bacillota</taxon>
        <taxon>Bacilli</taxon>
        <taxon>Bacillales</taxon>
        <taxon>Paenibacillaceae</taxon>
        <taxon>Aneurinibacillus group</taxon>
        <taxon>Aneurinibacillus</taxon>
    </lineage>
</organism>
<accession>A0ABX8YC43</accession>
<feature type="transmembrane region" description="Helical" evidence="1">
    <location>
        <begin position="20"/>
        <end position="37"/>
    </location>
</feature>
<dbReference type="Proteomes" id="UP000826616">
    <property type="component" value="Chromosome"/>
</dbReference>
<sequence length="60" mass="7046">MIIRSKKGKIDEKEKIVKWLFLALFVIILGFLAYLFYQKTVIVGQLEEREQLLTAVSMEL</sequence>
<keyword evidence="1" id="KW-0812">Transmembrane</keyword>
<evidence type="ECO:0000313" key="3">
    <source>
        <dbReference type="Proteomes" id="UP000826616"/>
    </source>
</evidence>